<dbReference type="PANTHER" id="PTHR11733">
    <property type="entry name" value="ZINC METALLOPROTEASE FAMILY M13 NEPRILYSIN-RELATED"/>
    <property type="match status" value="1"/>
</dbReference>
<evidence type="ECO:0000256" key="2">
    <source>
        <dbReference type="SAM" id="MobiDB-lite"/>
    </source>
</evidence>
<dbReference type="PROSITE" id="PS51885">
    <property type="entry name" value="NEPRILYSIN"/>
    <property type="match status" value="1"/>
</dbReference>
<dbReference type="GO" id="GO:0004222">
    <property type="term" value="F:metalloendopeptidase activity"/>
    <property type="evidence" value="ECO:0007669"/>
    <property type="project" value="InterPro"/>
</dbReference>
<dbReference type="InterPro" id="IPR000718">
    <property type="entry name" value="Peptidase_M13"/>
</dbReference>
<feature type="region of interest" description="Disordered" evidence="2">
    <location>
        <begin position="577"/>
        <end position="602"/>
    </location>
</feature>
<dbReference type="SUPFAM" id="SSF55486">
    <property type="entry name" value="Metalloproteases ('zincins'), catalytic domain"/>
    <property type="match status" value="1"/>
</dbReference>
<accession>A0AAQ4F164</accession>
<feature type="signal peptide" evidence="3">
    <location>
        <begin position="1"/>
        <end position="23"/>
    </location>
</feature>
<feature type="domain" description="Peptidase M13 N-terminal" evidence="4">
    <location>
        <begin position="55"/>
        <end position="336"/>
    </location>
</feature>
<organism evidence="5 6">
    <name type="scientific">Amblyomma americanum</name>
    <name type="common">Lone star tick</name>
    <dbReference type="NCBI Taxonomy" id="6943"/>
    <lineage>
        <taxon>Eukaryota</taxon>
        <taxon>Metazoa</taxon>
        <taxon>Ecdysozoa</taxon>
        <taxon>Arthropoda</taxon>
        <taxon>Chelicerata</taxon>
        <taxon>Arachnida</taxon>
        <taxon>Acari</taxon>
        <taxon>Parasitiformes</taxon>
        <taxon>Ixodida</taxon>
        <taxon>Ixodoidea</taxon>
        <taxon>Ixodidae</taxon>
        <taxon>Amblyomminae</taxon>
        <taxon>Amblyomma</taxon>
    </lineage>
</organism>
<dbReference type="GO" id="GO:0016485">
    <property type="term" value="P:protein processing"/>
    <property type="evidence" value="ECO:0007669"/>
    <property type="project" value="TreeGrafter"/>
</dbReference>
<dbReference type="Gene3D" id="1.10.1380.10">
    <property type="entry name" value="Neutral endopeptidase , domain2"/>
    <property type="match status" value="1"/>
</dbReference>
<feature type="chain" id="PRO_5042812084" description="Peptidase M13 N-terminal domain-containing protein" evidence="3">
    <location>
        <begin position="24"/>
        <end position="701"/>
    </location>
</feature>
<feature type="compositionally biased region" description="Basic and acidic residues" evidence="2">
    <location>
        <begin position="580"/>
        <end position="589"/>
    </location>
</feature>
<keyword evidence="3" id="KW-0732">Signal</keyword>
<gene>
    <name evidence="5" type="ORF">V5799_017765</name>
</gene>
<evidence type="ECO:0000256" key="1">
    <source>
        <dbReference type="ARBA" id="ARBA00007357"/>
    </source>
</evidence>
<dbReference type="Proteomes" id="UP001321473">
    <property type="component" value="Unassembled WGS sequence"/>
</dbReference>
<reference evidence="5 6" key="1">
    <citation type="journal article" date="2023" name="Arcadia Sci">
        <title>De novo assembly of a long-read Amblyomma americanum tick genome.</title>
        <authorList>
            <person name="Chou S."/>
            <person name="Poskanzer K.E."/>
            <person name="Rollins M."/>
            <person name="Thuy-Boun P.S."/>
        </authorList>
    </citation>
    <scope>NUCLEOTIDE SEQUENCE [LARGE SCALE GENOMIC DNA]</scope>
    <source>
        <strain evidence="5">F_SG_1</strain>
        <tissue evidence="5">Salivary glands</tissue>
    </source>
</reference>
<dbReference type="PANTHER" id="PTHR11733:SF241">
    <property type="entry name" value="GH26575P-RELATED"/>
    <property type="match status" value="1"/>
</dbReference>
<comment type="similarity">
    <text evidence="1">Belongs to the peptidase M13 family.</text>
</comment>
<sequence length="701" mass="78050">MAACGVGMMTALLLCLVLLVAMGQSSPSPVRRCTAHSCVVAQLDLVQLLDGDVDPCRDLYGHVCRKWEEAAAPGVTKENVIDGGTDYLRASRARFLRDLNRTLLEAAKSRPSAIHLRPVYQFYSHCVNFASFQGGVPIAAILEAFQSDAQSIADMTDFRSAVKWILTLSLTRSVHTLLSARLMTADGGTLLVLFPGETLVEKLGATVYSEDKQEYLSFVFEHACKHFPAVVGHRPSLERVLNMDRVILTLVPHPSSGTRKKSNIIVVKELCQQLRTYDWIKLLNAHVTSSRGKFSYKSQVLISEWESLISIVRYLEGLGDLLLISIYLYLHVLVDSLKLDYHRRLGFKNPESLIEVCLRATQEAVAYAWSIVVRDLEETGEYDVTQAFDLPQLLQLGIADENHATLLGQRSNEAVRRFLGRVSVHSYDLSPHVSQVGFHMAAFSYQVTWVVTSFPAAYSRLRALKALLYLSNPPSEADAEASEAFLGEQVVYVTRLDLLVVPGHLRRRPLLYSKEVPLEFSIGSLGFLTAQQLYRATLTPVPESRTSAVLKEDDTLLVSKFEDCLKIFFSRLLNASESGRGSRDTRRNTSEPSPKSATMLPTGPAQGELFFASSGLALAYRALRSALSRRHRSASNWYQLWTDAQRTFFRRYCLMACASSSFPGPVDPRLHCALPLATMDEFSWAFGCSSVVPDFGRCLLV</sequence>
<name>A0AAQ4F164_AMBAM</name>
<dbReference type="GO" id="GO:0005886">
    <property type="term" value="C:plasma membrane"/>
    <property type="evidence" value="ECO:0007669"/>
    <property type="project" value="TreeGrafter"/>
</dbReference>
<dbReference type="InterPro" id="IPR024079">
    <property type="entry name" value="MetalloPept_cat_dom_sf"/>
</dbReference>
<evidence type="ECO:0000256" key="3">
    <source>
        <dbReference type="SAM" id="SignalP"/>
    </source>
</evidence>
<dbReference type="InterPro" id="IPR042089">
    <property type="entry name" value="Peptidase_M13_dom_2"/>
</dbReference>
<evidence type="ECO:0000313" key="5">
    <source>
        <dbReference type="EMBL" id="KAK8780894.1"/>
    </source>
</evidence>
<proteinExistence type="inferred from homology"/>
<dbReference type="Gene3D" id="3.40.390.10">
    <property type="entry name" value="Collagenase (Catalytic Domain)"/>
    <property type="match status" value="1"/>
</dbReference>
<evidence type="ECO:0000313" key="6">
    <source>
        <dbReference type="Proteomes" id="UP001321473"/>
    </source>
</evidence>
<dbReference type="EMBL" id="JARKHS020008294">
    <property type="protein sequence ID" value="KAK8780894.1"/>
    <property type="molecule type" value="Genomic_DNA"/>
</dbReference>
<protein>
    <recommendedName>
        <fullName evidence="4">Peptidase M13 N-terminal domain-containing protein</fullName>
    </recommendedName>
</protein>
<dbReference type="Pfam" id="PF05649">
    <property type="entry name" value="Peptidase_M13_N"/>
    <property type="match status" value="1"/>
</dbReference>
<comment type="caution">
    <text evidence="5">The sequence shown here is derived from an EMBL/GenBank/DDBJ whole genome shotgun (WGS) entry which is preliminary data.</text>
</comment>
<dbReference type="AlphaFoldDB" id="A0AAQ4F164"/>
<keyword evidence="6" id="KW-1185">Reference proteome</keyword>
<evidence type="ECO:0000259" key="4">
    <source>
        <dbReference type="Pfam" id="PF05649"/>
    </source>
</evidence>
<dbReference type="InterPro" id="IPR008753">
    <property type="entry name" value="Peptidase_M13_N"/>
</dbReference>